<sequence length="456" mass="50446">MPLGPLDQRSLLAIPLAVIFIYRPTANTVEELIPIQRLGRALSLLLDYYPHLTGRIVINPKDQSPEIQQLGTGAKLVAAHCSLPLNAFEAEIQDDEPGSPARLIGPNLPDGGNALLPPFDLTEEGAAQDAILTVQHTKFPCGGVSIGLRLRHIICDAAGFFQLARDMAELYRGLKTKPSLAPPAIHSYLSDLMLSAEERQENLQIKPTLFDLAPVLHPLAKSETIAPEPVLGRIVRFSSQELSAIKAAAGKDRPVSTFCALAAHLWQSIYQARLQCGSPLPRQFLASVDLRSREQFNVSPRYFPNCVLCPVFSLSDAILRDASLSEVAAAVHDNIQPLDPVKVERNLRWLAAQPDKQRVRLRYRFEEAGVQVSQWSKFGMYRGTELDVPPTLVAQPFTPISLLDGLMYFMATEDQLIQSETSPGVTSGSIDVSLALSEQTWKILDKDVRFRQYRSW</sequence>
<evidence type="ECO:0000256" key="2">
    <source>
        <dbReference type="ARBA" id="ARBA00023315"/>
    </source>
</evidence>
<dbReference type="InterPro" id="IPR050317">
    <property type="entry name" value="Plant_Fungal_Acyltransferase"/>
</dbReference>
<reference evidence="3 4" key="1">
    <citation type="submission" date="2024-09" db="EMBL/GenBank/DDBJ databases">
        <title>Genome sequencing and assembly of Phytophthora oleae, isolate VK10A, causative agent of rot of olive drupes.</title>
        <authorList>
            <person name="Conti Taguali S."/>
            <person name="Riolo M."/>
            <person name="La Spada F."/>
            <person name="Cacciola S.O."/>
            <person name="Dionisio G."/>
        </authorList>
    </citation>
    <scope>NUCLEOTIDE SEQUENCE [LARGE SCALE GENOMIC DNA]</scope>
    <source>
        <strain evidence="3 4">VK10A</strain>
    </source>
</reference>
<dbReference type="SUPFAM" id="SSF52777">
    <property type="entry name" value="CoA-dependent acyltransferases"/>
    <property type="match status" value="1"/>
</dbReference>
<name>A0ABD3F0N9_9STRA</name>
<dbReference type="Pfam" id="PF02458">
    <property type="entry name" value="Transferase"/>
    <property type="match status" value="1"/>
</dbReference>
<protein>
    <recommendedName>
        <fullName evidence="5">Condensation domain-containing protein</fullName>
    </recommendedName>
</protein>
<keyword evidence="2" id="KW-0012">Acyltransferase</keyword>
<proteinExistence type="predicted"/>
<dbReference type="InterPro" id="IPR023213">
    <property type="entry name" value="CAT-like_dom_sf"/>
</dbReference>
<dbReference type="PANTHER" id="PTHR31642:SF11">
    <property type="entry name" value="SHIKIMATE O-HYDROXYCINNAMOYLTRANSFERASE"/>
    <property type="match status" value="1"/>
</dbReference>
<accession>A0ABD3F0N9</accession>
<organism evidence="3 4">
    <name type="scientific">Phytophthora oleae</name>
    <dbReference type="NCBI Taxonomy" id="2107226"/>
    <lineage>
        <taxon>Eukaryota</taxon>
        <taxon>Sar</taxon>
        <taxon>Stramenopiles</taxon>
        <taxon>Oomycota</taxon>
        <taxon>Peronosporomycetes</taxon>
        <taxon>Peronosporales</taxon>
        <taxon>Peronosporaceae</taxon>
        <taxon>Phytophthora</taxon>
    </lineage>
</organism>
<evidence type="ECO:0000256" key="1">
    <source>
        <dbReference type="ARBA" id="ARBA00022679"/>
    </source>
</evidence>
<dbReference type="PANTHER" id="PTHR31642">
    <property type="entry name" value="TRICHOTHECENE 3-O-ACETYLTRANSFERASE"/>
    <property type="match status" value="1"/>
</dbReference>
<comment type="caution">
    <text evidence="3">The sequence shown here is derived from an EMBL/GenBank/DDBJ whole genome shotgun (WGS) entry which is preliminary data.</text>
</comment>
<dbReference type="AlphaFoldDB" id="A0ABD3F0N9"/>
<evidence type="ECO:0000313" key="4">
    <source>
        <dbReference type="Proteomes" id="UP001632037"/>
    </source>
</evidence>
<evidence type="ECO:0000313" key="3">
    <source>
        <dbReference type="EMBL" id="KAL3660362.1"/>
    </source>
</evidence>
<keyword evidence="4" id="KW-1185">Reference proteome</keyword>
<dbReference type="EMBL" id="JBIMZQ010000041">
    <property type="protein sequence ID" value="KAL3660362.1"/>
    <property type="molecule type" value="Genomic_DNA"/>
</dbReference>
<keyword evidence="1" id="KW-0808">Transferase</keyword>
<dbReference type="Gene3D" id="3.30.559.10">
    <property type="entry name" value="Chloramphenicol acetyltransferase-like domain"/>
    <property type="match status" value="2"/>
</dbReference>
<dbReference type="Proteomes" id="UP001632037">
    <property type="component" value="Unassembled WGS sequence"/>
</dbReference>
<evidence type="ECO:0008006" key="5">
    <source>
        <dbReference type="Google" id="ProtNLM"/>
    </source>
</evidence>
<gene>
    <name evidence="3" type="ORF">V7S43_014516</name>
</gene>
<dbReference type="GO" id="GO:0016746">
    <property type="term" value="F:acyltransferase activity"/>
    <property type="evidence" value="ECO:0007669"/>
    <property type="project" value="UniProtKB-KW"/>
</dbReference>